<keyword evidence="4 6" id="KW-0560">Oxidoreductase</keyword>
<sequence>MRERLTEHDLTFLRQLAQDPDRLLAGDEISEEYSHDELSGTAGWPQAVFRAKNVAEVSAVMRYANEHAIPVTPRGAGTGLVGAAVAVAGGILLDLSLMNQVLELDEDNLTLTVEPGVLLMDLAAYVEERGFFYPPDPGEKSATIGGNISTNAGGMRAVKYGVTRDYVRALEVVLPDGVIVELGGKIVKNSSGYDLMDLIVGSEGTLGIVTKAVLRLLPLPQKTVSLLIPFPTLGQAIRTVPLIIRSKAAPTAIEFMEREVIADAEEYLGKKFPDHSADAYLLLKFDGSSAEELERLYEGVAQICLEQGALDVLISDTEERDESIWKARGAFLEAIKGSTTCMDEVDIVVPRSRVDALVEYTHGLQAKLGVRIKSFGHAGDGNLHAYILRDGLPDGVWEEKLALAMEKLYERGRQLCGQVSGEHGIGYAKRAYLSESLPPRILALMRAVKRAFDPKGILNPHKVCEP</sequence>
<proteinExistence type="predicted"/>
<dbReference type="PANTHER" id="PTHR42934:SF2">
    <property type="entry name" value="GLYCOLATE OXIDASE SUBUNIT GLCD"/>
    <property type="match status" value="1"/>
</dbReference>
<dbReference type="Pfam" id="PF01565">
    <property type="entry name" value="FAD_binding_4"/>
    <property type="match status" value="1"/>
</dbReference>
<dbReference type="RefSeq" id="WP_055244275.1">
    <property type="nucleotide sequence ID" value="NZ_CABIWA010000004.1"/>
</dbReference>
<dbReference type="GO" id="GO:0071949">
    <property type="term" value="F:FAD binding"/>
    <property type="evidence" value="ECO:0007669"/>
    <property type="project" value="InterPro"/>
</dbReference>
<dbReference type="Proteomes" id="UP000095765">
    <property type="component" value="Unassembled WGS sequence"/>
</dbReference>
<evidence type="ECO:0000256" key="2">
    <source>
        <dbReference type="ARBA" id="ARBA00022630"/>
    </source>
</evidence>
<feature type="domain" description="FAD-binding PCMH-type" evidence="5">
    <location>
        <begin position="41"/>
        <end position="219"/>
    </location>
</feature>
<dbReference type="Gene3D" id="3.30.465.10">
    <property type="match status" value="1"/>
</dbReference>
<dbReference type="SUPFAM" id="SSF56176">
    <property type="entry name" value="FAD-binding/transporter-associated domain-like"/>
    <property type="match status" value="1"/>
</dbReference>
<protein>
    <submittedName>
        <fullName evidence="6">Uncharacterized FAD-linked oxidoreductase Rv2280</fullName>
        <ecNumber evidence="6">1.-.-.-</ecNumber>
    </submittedName>
</protein>
<dbReference type="Gene3D" id="3.30.70.2190">
    <property type="match status" value="1"/>
</dbReference>
<dbReference type="InterPro" id="IPR016171">
    <property type="entry name" value="Vanillyl_alc_oxidase_C-sub2"/>
</dbReference>
<dbReference type="FunFam" id="1.10.45.10:FF:000001">
    <property type="entry name" value="D-lactate dehydrogenase mitochondrial"/>
    <property type="match status" value="1"/>
</dbReference>
<evidence type="ECO:0000256" key="1">
    <source>
        <dbReference type="ARBA" id="ARBA00001974"/>
    </source>
</evidence>
<dbReference type="PROSITE" id="PS51387">
    <property type="entry name" value="FAD_PCMH"/>
    <property type="match status" value="1"/>
</dbReference>
<dbReference type="InterPro" id="IPR016164">
    <property type="entry name" value="FAD-linked_Oxase-like_C"/>
</dbReference>
<evidence type="ECO:0000313" key="6">
    <source>
        <dbReference type="EMBL" id="CUP44582.1"/>
    </source>
</evidence>
<dbReference type="InterPro" id="IPR006094">
    <property type="entry name" value="Oxid_FAD_bind_N"/>
</dbReference>
<dbReference type="InterPro" id="IPR016166">
    <property type="entry name" value="FAD-bd_PCMH"/>
</dbReference>
<reference evidence="6 7" key="1">
    <citation type="submission" date="2015-09" db="EMBL/GenBank/DDBJ databases">
        <authorList>
            <consortium name="Pathogen Informatics"/>
        </authorList>
    </citation>
    <scope>NUCLEOTIDE SEQUENCE [LARGE SCALE GENOMIC DNA]</scope>
    <source>
        <strain evidence="6 7">2789STDY5834939</strain>
    </source>
</reference>
<dbReference type="InterPro" id="IPR016169">
    <property type="entry name" value="FAD-bd_PCMH_sub2"/>
</dbReference>
<organism evidence="6 7">
    <name type="scientific">Anaerotruncus colihominis</name>
    <dbReference type="NCBI Taxonomy" id="169435"/>
    <lineage>
        <taxon>Bacteria</taxon>
        <taxon>Bacillati</taxon>
        <taxon>Bacillota</taxon>
        <taxon>Clostridia</taxon>
        <taxon>Eubacteriales</taxon>
        <taxon>Oscillospiraceae</taxon>
        <taxon>Anaerotruncus</taxon>
    </lineage>
</organism>
<dbReference type="InterPro" id="IPR051914">
    <property type="entry name" value="FAD-linked_OxidoTrans_Type4"/>
</dbReference>
<evidence type="ECO:0000259" key="5">
    <source>
        <dbReference type="PROSITE" id="PS51387"/>
    </source>
</evidence>
<comment type="cofactor">
    <cofactor evidence="1">
        <name>FAD</name>
        <dbReference type="ChEBI" id="CHEBI:57692"/>
    </cofactor>
</comment>
<evidence type="ECO:0000256" key="4">
    <source>
        <dbReference type="ARBA" id="ARBA00023002"/>
    </source>
</evidence>
<evidence type="ECO:0000256" key="3">
    <source>
        <dbReference type="ARBA" id="ARBA00022827"/>
    </source>
</evidence>
<dbReference type="PANTHER" id="PTHR42934">
    <property type="entry name" value="GLYCOLATE OXIDASE SUBUNIT GLCD"/>
    <property type="match status" value="1"/>
</dbReference>
<keyword evidence="2" id="KW-0285">Flavoprotein</keyword>
<dbReference type="Pfam" id="PF02913">
    <property type="entry name" value="FAD-oxidase_C"/>
    <property type="match status" value="1"/>
</dbReference>
<gene>
    <name evidence="6" type="ORF">ERS852551_00830</name>
</gene>
<dbReference type="EC" id="1.-.-.-" evidence="6"/>
<dbReference type="Gene3D" id="1.10.45.10">
    <property type="entry name" value="Vanillyl-alcohol Oxidase, Chain A, domain 4"/>
    <property type="match status" value="1"/>
</dbReference>
<dbReference type="InterPro" id="IPR004113">
    <property type="entry name" value="FAD-bd_oxidored_4_C"/>
</dbReference>
<dbReference type="InterPro" id="IPR036318">
    <property type="entry name" value="FAD-bd_PCMH-like_sf"/>
</dbReference>
<dbReference type="Gene3D" id="3.30.70.2740">
    <property type="match status" value="1"/>
</dbReference>
<dbReference type="EMBL" id="CZBE01000004">
    <property type="protein sequence ID" value="CUP44582.1"/>
    <property type="molecule type" value="Genomic_DNA"/>
</dbReference>
<name>A0A174N766_9FIRM</name>
<dbReference type="GO" id="GO:0016491">
    <property type="term" value="F:oxidoreductase activity"/>
    <property type="evidence" value="ECO:0007669"/>
    <property type="project" value="UniProtKB-KW"/>
</dbReference>
<dbReference type="SUPFAM" id="SSF55103">
    <property type="entry name" value="FAD-linked oxidases, C-terminal domain"/>
    <property type="match status" value="1"/>
</dbReference>
<keyword evidence="3" id="KW-0274">FAD</keyword>
<evidence type="ECO:0000313" key="7">
    <source>
        <dbReference type="Proteomes" id="UP000095765"/>
    </source>
</evidence>
<dbReference type="AlphaFoldDB" id="A0A174N766"/>
<dbReference type="OrthoDB" id="9767256at2"/>
<accession>A0A174N766</accession>